<dbReference type="AlphaFoldDB" id="A0A5B7FUS5"/>
<keyword evidence="4" id="KW-1185">Reference proteome</keyword>
<feature type="compositionally biased region" description="Low complexity" evidence="1">
    <location>
        <begin position="14"/>
        <end position="26"/>
    </location>
</feature>
<proteinExistence type="predicted"/>
<evidence type="ECO:0000256" key="1">
    <source>
        <dbReference type="SAM" id="MobiDB-lite"/>
    </source>
</evidence>
<protein>
    <submittedName>
        <fullName evidence="3">Uncharacterized protein</fullName>
    </submittedName>
</protein>
<organism evidence="3 4">
    <name type="scientific">Portunus trituberculatus</name>
    <name type="common">Swimming crab</name>
    <name type="synonym">Neptunus trituberculatus</name>
    <dbReference type="NCBI Taxonomy" id="210409"/>
    <lineage>
        <taxon>Eukaryota</taxon>
        <taxon>Metazoa</taxon>
        <taxon>Ecdysozoa</taxon>
        <taxon>Arthropoda</taxon>
        <taxon>Crustacea</taxon>
        <taxon>Multicrustacea</taxon>
        <taxon>Malacostraca</taxon>
        <taxon>Eumalacostraca</taxon>
        <taxon>Eucarida</taxon>
        <taxon>Decapoda</taxon>
        <taxon>Pleocyemata</taxon>
        <taxon>Brachyura</taxon>
        <taxon>Eubrachyura</taxon>
        <taxon>Portunoidea</taxon>
        <taxon>Portunidae</taxon>
        <taxon>Portuninae</taxon>
        <taxon>Portunus</taxon>
    </lineage>
</organism>
<sequence length="117" mass="12568">MEETLGRLSLILSSSQGSPFSGFQSLASQVDNSQPGTSRAMQKPGQAEPTGATSPEVEMVPASTAVLPQFLAQGLVCAPQLPCLAAMPFLAVVWTMWTLVSLCRAAFHFFKRLLLRQ</sequence>
<evidence type="ECO:0000256" key="2">
    <source>
        <dbReference type="SAM" id="Phobius"/>
    </source>
</evidence>
<feature type="transmembrane region" description="Helical" evidence="2">
    <location>
        <begin position="85"/>
        <end position="107"/>
    </location>
</feature>
<evidence type="ECO:0000313" key="4">
    <source>
        <dbReference type="Proteomes" id="UP000324222"/>
    </source>
</evidence>
<dbReference type="EMBL" id="VSRR010008703">
    <property type="protein sequence ID" value="MPC49157.1"/>
    <property type="molecule type" value="Genomic_DNA"/>
</dbReference>
<keyword evidence="2" id="KW-0812">Transmembrane</keyword>
<gene>
    <name evidence="3" type="ORF">E2C01_042952</name>
</gene>
<accession>A0A5B7FUS5</accession>
<keyword evidence="2" id="KW-1133">Transmembrane helix</keyword>
<evidence type="ECO:0000313" key="3">
    <source>
        <dbReference type="EMBL" id="MPC49157.1"/>
    </source>
</evidence>
<feature type="region of interest" description="Disordered" evidence="1">
    <location>
        <begin position="14"/>
        <end position="55"/>
    </location>
</feature>
<comment type="caution">
    <text evidence="3">The sequence shown here is derived from an EMBL/GenBank/DDBJ whole genome shotgun (WGS) entry which is preliminary data.</text>
</comment>
<name>A0A5B7FUS5_PORTR</name>
<feature type="compositionally biased region" description="Polar residues" evidence="1">
    <location>
        <begin position="27"/>
        <end position="40"/>
    </location>
</feature>
<keyword evidence="2" id="KW-0472">Membrane</keyword>
<dbReference type="Proteomes" id="UP000324222">
    <property type="component" value="Unassembled WGS sequence"/>
</dbReference>
<reference evidence="3 4" key="1">
    <citation type="submission" date="2019-05" db="EMBL/GenBank/DDBJ databases">
        <title>Another draft genome of Portunus trituberculatus and its Hox gene families provides insights of decapod evolution.</title>
        <authorList>
            <person name="Jeong J.-H."/>
            <person name="Song I."/>
            <person name="Kim S."/>
            <person name="Choi T."/>
            <person name="Kim D."/>
            <person name="Ryu S."/>
            <person name="Kim W."/>
        </authorList>
    </citation>
    <scope>NUCLEOTIDE SEQUENCE [LARGE SCALE GENOMIC DNA]</scope>
    <source>
        <tissue evidence="3">Muscle</tissue>
    </source>
</reference>